<proteinExistence type="predicted"/>
<accession>A0A0G4GHY4</accession>
<name>A0A0G4GHY4_VITBC</name>
<evidence type="ECO:0000256" key="1">
    <source>
        <dbReference type="SAM" id="MobiDB-lite"/>
    </source>
</evidence>
<feature type="region of interest" description="Disordered" evidence="1">
    <location>
        <begin position="683"/>
        <end position="708"/>
    </location>
</feature>
<reference evidence="2 3" key="1">
    <citation type="submission" date="2014-11" db="EMBL/GenBank/DDBJ databases">
        <authorList>
            <person name="Zhu J."/>
            <person name="Qi W."/>
            <person name="Song R."/>
        </authorList>
    </citation>
    <scope>NUCLEOTIDE SEQUENCE [LARGE SCALE GENOMIC DNA]</scope>
</reference>
<feature type="region of interest" description="Disordered" evidence="1">
    <location>
        <begin position="1"/>
        <end position="22"/>
    </location>
</feature>
<feature type="compositionally biased region" description="Basic and acidic residues" evidence="1">
    <location>
        <begin position="453"/>
        <end position="464"/>
    </location>
</feature>
<feature type="region of interest" description="Disordered" evidence="1">
    <location>
        <begin position="426"/>
        <end position="476"/>
    </location>
</feature>
<dbReference type="VEuPathDB" id="CryptoDB:Vbra_22760"/>
<dbReference type="InParanoid" id="A0A0G4GHY4"/>
<dbReference type="Proteomes" id="UP000041254">
    <property type="component" value="Unassembled WGS sequence"/>
</dbReference>
<gene>
    <name evidence="2" type="ORF">Vbra_22760</name>
</gene>
<feature type="compositionally biased region" description="Low complexity" evidence="1">
    <location>
        <begin position="247"/>
        <end position="264"/>
    </location>
</feature>
<feature type="region of interest" description="Disordered" evidence="1">
    <location>
        <begin position="542"/>
        <end position="568"/>
    </location>
</feature>
<evidence type="ECO:0000313" key="2">
    <source>
        <dbReference type="EMBL" id="CEM29356.1"/>
    </source>
</evidence>
<protein>
    <submittedName>
        <fullName evidence="2">Uncharacterized protein</fullName>
    </submittedName>
</protein>
<dbReference type="AlphaFoldDB" id="A0A0G4GHY4"/>
<feature type="region of interest" description="Disordered" evidence="1">
    <location>
        <begin position="360"/>
        <end position="407"/>
    </location>
</feature>
<evidence type="ECO:0000313" key="3">
    <source>
        <dbReference type="Proteomes" id="UP000041254"/>
    </source>
</evidence>
<keyword evidence="3" id="KW-1185">Reference proteome</keyword>
<sequence>MKKLSNASEVGTMASAGGADGPAVRPAMTLEEWMRSRHFKAMRMPPFFFKNLSTEEQLHALRNWPLGSHEIHRGPAYRSFQDYLQTSAKKEAAKWHNTFAESTRKFSADLARQLESTIIKWLVPDQYARHAFQLSPAKLEYLLDNWPASASLSPHHDTADGWERGIVDRQARQPGELAMSFEAAVLTVANGNSILPCWLPREVGMELRKVERDMRLPQGKAAEVVKLLRYPAHIEGFLKEWQEHRQQQQQQKQQKQQGPQESQEVSLLAAAQEYSRRMCAAHSPLPGSLASVHNCNGVEDCVAGLQELWRGGRIMHRETITAIANSFTPAEVRTLLARWKCPHHPSQADKSILEAARRIVGSPPPYLPSPTTRRDAHAAPQKPPSKQPQTEAPHHGSGDASGGQRDHASESLLQLIHEISAAASSDAADNAVASQPAADSPRAMTFTRARQKGGADSRGPRGDDIIDGLTSSTPSGLTLDEEWKALEQYRSSSSVTWEALTDAPLVNPPAAPWRFDGWESYFAVPPSQSLTNVGGDMEWRQMGQGEGQEEGEGEGHGGSGGDDGDDSRVREVLSLGLDLVPVLRDIRTACVPGGGSDPSTRTTSGAAARSQHLIEHHSLTSTASPPSSLASGPSTPVLVHRLQLTQPPPGFEDMQPCFVEGHSSRGPATASSRAEGAQLIKQRGGGAIQNASEGSGYGGRSTRGGKQTKCRIRALLQL</sequence>
<feature type="region of interest" description="Disordered" evidence="1">
    <location>
        <begin position="589"/>
        <end position="610"/>
    </location>
</feature>
<feature type="region of interest" description="Disordered" evidence="1">
    <location>
        <begin position="242"/>
        <end position="265"/>
    </location>
</feature>
<dbReference type="EMBL" id="CDMY01000673">
    <property type="protein sequence ID" value="CEM29356.1"/>
    <property type="molecule type" value="Genomic_DNA"/>
</dbReference>
<organism evidence="2 3">
    <name type="scientific">Vitrella brassicaformis (strain CCMP3155)</name>
    <dbReference type="NCBI Taxonomy" id="1169540"/>
    <lineage>
        <taxon>Eukaryota</taxon>
        <taxon>Sar</taxon>
        <taxon>Alveolata</taxon>
        <taxon>Colpodellida</taxon>
        <taxon>Vitrellaceae</taxon>
        <taxon>Vitrella</taxon>
    </lineage>
</organism>